<dbReference type="PROSITE" id="PS00973">
    <property type="entry name" value="USP_2"/>
    <property type="match status" value="1"/>
</dbReference>
<dbReference type="PROSITE" id="PS00972">
    <property type="entry name" value="USP_1"/>
    <property type="match status" value="1"/>
</dbReference>
<evidence type="ECO:0000256" key="6">
    <source>
        <dbReference type="ARBA" id="ARBA00022807"/>
    </source>
</evidence>
<sequence>MVKMESCDMDTDTLIEQKKKIDEHATRKLVEGEKWYLVAGVWFERLMDYLQDTNSSRESYHPGPIDNSPILTESDGQLNLKEHLIDEMDYKLVPEDIWDFLAETYGVTEGQEPICRTVVDVGQFAGHLKVEVYLMEIELCKDFNLSSTIKQRFSRKEKTATLHAAARKLFDIPSNVQTQLWTCISESSYNLIKDAQSTLQDEMIFPSCVVVLDTQGSDGNYASKEVMKRLDIQEPASRSPVLKESSNVSTKDVAIPLPPADAPSTSPPMTTRYSMIHSNTSVTPGLCGLSNLGNTCFMNSVLQCMSNTPPVVDYFMHDRHRQDLNVDNPLGMRGEIAKSFGELIKTMWSGTSSTVPHHFKLQVSKFAPQFSGYQQHDAQELLTFLLDGLHEDLNRIHDKPYITQRDSDGRPDEEVAAEAWNNYKKRNDSIIVELFHGLLKSTVWCPRCQITSVTFDPSCYLSLPLPTKLERQVEVLFFPYSGEQKPTLYKVQVPQRARMEDVFQGLHRLTNYPVEQMIASEVFKHHFQRIFDNTDSVDTFLDDRERLYVYQIPVSVRDKKYVALPVCQWELDGRREFANNQLFGLPVFVVVPRNGCTYVQLFNAILKRMAPFLNITVTSNPTYKSFDDDIVHHNGRMKDSDNEDDDDEDSEGKMQSNDDHDSMDIHVEYSGSSGFEFDNNEEDWDRDDEEQKYTNGDALNQTSSFRVFIVNNHRIHNIASPDMNTKIIHFPDTLGRQYLVVQWTSGSRLTYFKEAAVRDFDKHESLHSSVRPHGVDLKDCLSLYTSTEKLDASEAWYCPKCKDHIEATKKFDLWNLPRILVIHLKRFHYNRFRRDKIDTTVNFPLRGLQLQDYISDPHYDKSTVYDLIGVCNHYGNLAGGHYTAYGLNKVENAWYLFDDNHVRRASESSVVSNSAYVLFYMRRDPEEMQH</sequence>
<dbReference type="PROSITE" id="PS51283">
    <property type="entry name" value="DUSP"/>
    <property type="match status" value="1"/>
</dbReference>
<dbReference type="InterPro" id="IPR018200">
    <property type="entry name" value="USP_CS"/>
</dbReference>
<feature type="domain" description="DUSP" evidence="10">
    <location>
        <begin position="12"/>
        <end position="119"/>
    </location>
</feature>
<organism evidence="11 12">
    <name type="scientific">Megalurothrips usitatus</name>
    <name type="common">bean blossom thrips</name>
    <dbReference type="NCBI Taxonomy" id="439358"/>
    <lineage>
        <taxon>Eukaryota</taxon>
        <taxon>Metazoa</taxon>
        <taxon>Ecdysozoa</taxon>
        <taxon>Arthropoda</taxon>
        <taxon>Hexapoda</taxon>
        <taxon>Insecta</taxon>
        <taxon>Pterygota</taxon>
        <taxon>Neoptera</taxon>
        <taxon>Paraneoptera</taxon>
        <taxon>Thysanoptera</taxon>
        <taxon>Terebrantia</taxon>
        <taxon>Thripoidea</taxon>
        <taxon>Thripidae</taxon>
        <taxon>Megalurothrips</taxon>
    </lineage>
</organism>
<protein>
    <recommendedName>
        <fullName evidence="7">Ubiquitin carboxyl-terminal hydrolase</fullName>
        <ecNumber evidence="7">3.4.19.12</ecNumber>
    </recommendedName>
</protein>
<keyword evidence="4 7" id="KW-0833">Ubl conjugation pathway</keyword>
<dbReference type="GO" id="GO:0004843">
    <property type="term" value="F:cysteine-type deubiquitinase activity"/>
    <property type="evidence" value="ECO:0007669"/>
    <property type="project" value="UniProtKB-UniRule"/>
</dbReference>
<dbReference type="InterPro" id="IPR038765">
    <property type="entry name" value="Papain-like_cys_pep_sf"/>
</dbReference>
<evidence type="ECO:0000256" key="8">
    <source>
        <dbReference type="SAM" id="MobiDB-lite"/>
    </source>
</evidence>
<keyword evidence="12" id="KW-1185">Reference proteome</keyword>
<evidence type="ECO:0000256" key="3">
    <source>
        <dbReference type="ARBA" id="ARBA00022670"/>
    </source>
</evidence>
<dbReference type="InterPro" id="IPR006615">
    <property type="entry name" value="Pept_C19_DUSP"/>
</dbReference>
<dbReference type="Gene3D" id="3.30.2230.10">
    <property type="entry name" value="DUSP-like"/>
    <property type="match status" value="1"/>
</dbReference>
<name>A0AAV7XZZ2_9NEOP</name>
<dbReference type="SUPFAM" id="SSF143791">
    <property type="entry name" value="DUSP-like"/>
    <property type="match status" value="1"/>
</dbReference>
<accession>A0AAV7XZZ2</accession>
<evidence type="ECO:0000259" key="10">
    <source>
        <dbReference type="PROSITE" id="PS51283"/>
    </source>
</evidence>
<keyword evidence="6 7" id="KW-0788">Thiol protease</keyword>
<dbReference type="CDD" id="cd02674">
    <property type="entry name" value="Peptidase_C19R"/>
    <property type="match status" value="1"/>
</dbReference>
<gene>
    <name evidence="11" type="ORF">ONE63_005596</name>
</gene>
<comment type="caution">
    <text evidence="11">The sequence shown here is derived from an EMBL/GenBank/DDBJ whole genome shotgun (WGS) entry which is preliminary data.</text>
</comment>
<dbReference type="EC" id="3.4.19.12" evidence="7"/>
<feature type="compositionally biased region" description="Acidic residues" evidence="8">
    <location>
        <begin position="641"/>
        <end position="650"/>
    </location>
</feature>
<evidence type="ECO:0000256" key="1">
    <source>
        <dbReference type="ARBA" id="ARBA00000707"/>
    </source>
</evidence>
<evidence type="ECO:0000256" key="5">
    <source>
        <dbReference type="ARBA" id="ARBA00022801"/>
    </source>
</evidence>
<dbReference type="Pfam" id="PF00443">
    <property type="entry name" value="UCH"/>
    <property type="match status" value="1"/>
</dbReference>
<feature type="compositionally biased region" description="Basic and acidic residues" evidence="8">
    <location>
        <begin position="656"/>
        <end position="667"/>
    </location>
</feature>
<evidence type="ECO:0000259" key="9">
    <source>
        <dbReference type="PROSITE" id="PS50235"/>
    </source>
</evidence>
<feature type="region of interest" description="Disordered" evidence="8">
    <location>
        <begin position="634"/>
        <end position="696"/>
    </location>
</feature>
<reference evidence="11" key="1">
    <citation type="submission" date="2022-12" db="EMBL/GenBank/DDBJ databases">
        <title>Chromosome-level genome assembly of the bean flower thrips Megalurothrips usitatus.</title>
        <authorList>
            <person name="Ma L."/>
            <person name="Liu Q."/>
            <person name="Li H."/>
            <person name="Cai W."/>
        </authorList>
    </citation>
    <scope>NUCLEOTIDE SEQUENCE</scope>
    <source>
        <strain evidence="11">Cailab_2022a</strain>
    </source>
</reference>
<dbReference type="InterPro" id="IPR028889">
    <property type="entry name" value="USP"/>
</dbReference>
<dbReference type="AlphaFoldDB" id="A0AAV7XZZ2"/>
<dbReference type="SUPFAM" id="SSF54001">
    <property type="entry name" value="Cysteine proteinases"/>
    <property type="match status" value="1"/>
</dbReference>
<comment type="similarity">
    <text evidence="2 7">Belongs to the peptidase C19 family.</text>
</comment>
<evidence type="ECO:0000313" key="11">
    <source>
        <dbReference type="EMBL" id="KAJ1530741.1"/>
    </source>
</evidence>
<evidence type="ECO:0000256" key="2">
    <source>
        <dbReference type="ARBA" id="ARBA00009085"/>
    </source>
</evidence>
<evidence type="ECO:0000256" key="7">
    <source>
        <dbReference type="RuleBase" id="RU366025"/>
    </source>
</evidence>
<keyword evidence="5 7" id="KW-0378">Hydrolase</keyword>
<dbReference type="GO" id="GO:0016579">
    <property type="term" value="P:protein deubiquitination"/>
    <property type="evidence" value="ECO:0007669"/>
    <property type="project" value="InterPro"/>
</dbReference>
<dbReference type="Gene3D" id="3.10.20.90">
    <property type="entry name" value="Phosphatidylinositol 3-kinase Catalytic Subunit, Chain A, domain 1"/>
    <property type="match status" value="1"/>
</dbReference>
<dbReference type="InterPro" id="IPR050185">
    <property type="entry name" value="Ub_carboxyl-term_hydrolase"/>
</dbReference>
<proteinExistence type="inferred from homology"/>
<evidence type="ECO:0000256" key="4">
    <source>
        <dbReference type="ARBA" id="ARBA00022786"/>
    </source>
</evidence>
<dbReference type="PANTHER" id="PTHR21646">
    <property type="entry name" value="UBIQUITIN CARBOXYL-TERMINAL HYDROLASE"/>
    <property type="match status" value="1"/>
</dbReference>
<comment type="catalytic activity">
    <reaction evidence="1 7">
        <text>Thiol-dependent hydrolysis of ester, thioester, amide, peptide and isopeptide bonds formed by the C-terminal Gly of ubiquitin (a 76-residue protein attached to proteins as an intracellular targeting signal).</text>
        <dbReference type="EC" id="3.4.19.12"/>
    </reaction>
</comment>
<dbReference type="Pfam" id="PF14836">
    <property type="entry name" value="Ubiquitin_3"/>
    <property type="match status" value="1"/>
</dbReference>
<dbReference type="Proteomes" id="UP001075354">
    <property type="component" value="Chromosome 2"/>
</dbReference>
<dbReference type="Pfam" id="PF06337">
    <property type="entry name" value="DUSP"/>
    <property type="match status" value="1"/>
</dbReference>
<dbReference type="GO" id="GO:0006508">
    <property type="term" value="P:proteolysis"/>
    <property type="evidence" value="ECO:0007669"/>
    <property type="project" value="UniProtKB-KW"/>
</dbReference>
<dbReference type="PANTHER" id="PTHR21646:SF24">
    <property type="entry name" value="UBIQUITIN CARBOXYL-TERMINAL HYDROLASE"/>
    <property type="match status" value="1"/>
</dbReference>
<keyword evidence="3 7" id="KW-0645">Protease</keyword>
<dbReference type="InterPro" id="IPR001394">
    <property type="entry name" value="Peptidase_C19_UCH"/>
</dbReference>
<feature type="domain" description="USP" evidence="9">
    <location>
        <begin position="287"/>
        <end position="923"/>
    </location>
</feature>
<dbReference type="SMART" id="SM00695">
    <property type="entry name" value="DUSP"/>
    <property type="match status" value="1"/>
</dbReference>
<feature type="region of interest" description="Disordered" evidence="8">
    <location>
        <begin position="236"/>
        <end position="267"/>
    </location>
</feature>
<feature type="compositionally biased region" description="Acidic residues" evidence="8">
    <location>
        <begin position="678"/>
        <end position="690"/>
    </location>
</feature>
<dbReference type="Gene3D" id="3.90.70.10">
    <property type="entry name" value="Cysteine proteinases"/>
    <property type="match status" value="2"/>
</dbReference>
<dbReference type="PROSITE" id="PS50235">
    <property type="entry name" value="USP_3"/>
    <property type="match status" value="1"/>
</dbReference>
<dbReference type="InterPro" id="IPR035927">
    <property type="entry name" value="DUSP-like_sf"/>
</dbReference>
<dbReference type="InterPro" id="IPR028135">
    <property type="entry name" value="Ub_USP-typ"/>
</dbReference>
<dbReference type="EMBL" id="JAPTSV010000002">
    <property type="protein sequence ID" value="KAJ1530741.1"/>
    <property type="molecule type" value="Genomic_DNA"/>
</dbReference>
<evidence type="ECO:0000313" key="12">
    <source>
        <dbReference type="Proteomes" id="UP001075354"/>
    </source>
</evidence>